<dbReference type="AlphaFoldDB" id="A0A087RHX5"/>
<dbReference type="Proteomes" id="UP000053286">
    <property type="component" value="Unassembled WGS sequence"/>
</dbReference>
<evidence type="ECO:0000313" key="2">
    <source>
        <dbReference type="Proteomes" id="UP000053286"/>
    </source>
</evidence>
<feature type="non-terminal residue" evidence="1">
    <location>
        <position position="63"/>
    </location>
</feature>
<feature type="non-terminal residue" evidence="1">
    <location>
        <position position="1"/>
    </location>
</feature>
<evidence type="ECO:0000313" key="1">
    <source>
        <dbReference type="EMBL" id="KFM13079.1"/>
    </source>
</evidence>
<reference evidence="1 2" key="1">
    <citation type="submission" date="2014-04" db="EMBL/GenBank/DDBJ databases">
        <title>Genome evolution of avian class.</title>
        <authorList>
            <person name="Zhang G."/>
            <person name="Li C."/>
        </authorList>
    </citation>
    <scope>NUCLEOTIDE SEQUENCE [LARGE SCALE GENOMIC DNA]</scope>
    <source>
        <strain evidence="1">BGI_AS27</strain>
    </source>
</reference>
<sequence length="63" mass="6633">GSRCASTGAVLGQTEVSGQGAEFRLLGFPVDVNPSDGVPFLDVIHVLQEVQVQVKAIWCLHGV</sequence>
<organism evidence="1 2">
    <name type="scientific">Aptenodytes forsteri</name>
    <name type="common">Emperor penguin</name>
    <dbReference type="NCBI Taxonomy" id="9233"/>
    <lineage>
        <taxon>Eukaryota</taxon>
        <taxon>Metazoa</taxon>
        <taxon>Chordata</taxon>
        <taxon>Craniata</taxon>
        <taxon>Vertebrata</taxon>
        <taxon>Euteleostomi</taxon>
        <taxon>Archelosauria</taxon>
        <taxon>Archosauria</taxon>
        <taxon>Dinosauria</taxon>
        <taxon>Saurischia</taxon>
        <taxon>Theropoda</taxon>
        <taxon>Coelurosauria</taxon>
        <taxon>Aves</taxon>
        <taxon>Neognathae</taxon>
        <taxon>Neoaves</taxon>
        <taxon>Aequornithes</taxon>
        <taxon>Sphenisciformes</taxon>
        <taxon>Spheniscidae</taxon>
        <taxon>Aptenodytes</taxon>
    </lineage>
</organism>
<proteinExistence type="predicted"/>
<accession>A0A087RHX5</accession>
<dbReference type="EMBL" id="KL226373">
    <property type="protein sequence ID" value="KFM13079.1"/>
    <property type="molecule type" value="Genomic_DNA"/>
</dbReference>
<keyword evidence="2" id="KW-1185">Reference proteome</keyword>
<protein>
    <submittedName>
        <fullName evidence="1">Uncharacterized protein</fullName>
    </submittedName>
</protein>
<gene>
    <name evidence="1" type="ORF">AS27_01069</name>
</gene>
<name>A0A087RHX5_APTFO</name>